<sequence length="230" mass="25993">MNESMERIKAILADDHGVVRSGIKSLLESEGDIQVVAEADNGQEALQQVENLHPDIAILDIRMPVMNGLEASQKITQADENVKVLILSMHDDEEYILQSVECGAAGYLLKGSSKEEFLKAVRTVYTGERYFSADVSRVFVNNYLNRKPTAVTKPNADIQNTYELTKREKQILRLLFEGVGNKEIAEQLNKSIRTVETHRFNIMKKLGVNNVVELIKKIEEEQVLKDELYA</sequence>
<evidence type="ECO:0000313" key="6">
    <source>
        <dbReference type="EMBL" id="WKN38372.1"/>
    </source>
</evidence>
<accession>A0AA49GPY9</accession>
<protein>
    <submittedName>
        <fullName evidence="6">Response regulator transcription factor</fullName>
    </submittedName>
</protein>
<evidence type="ECO:0000256" key="3">
    <source>
        <dbReference type="PROSITE-ProRule" id="PRU00169"/>
    </source>
</evidence>
<dbReference type="Pfam" id="PF00196">
    <property type="entry name" value="GerE"/>
    <property type="match status" value="1"/>
</dbReference>
<evidence type="ECO:0000259" key="4">
    <source>
        <dbReference type="PROSITE" id="PS50043"/>
    </source>
</evidence>
<dbReference type="PROSITE" id="PS50043">
    <property type="entry name" value="HTH_LUXR_2"/>
    <property type="match status" value="1"/>
</dbReference>
<dbReference type="SMART" id="SM00421">
    <property type="entry name" value="HTH_LUXR"/>
    <property type="match status" value="1"/>
</dbReference>
<dbReference type="PANTHER" id="PTHR43214:SF43">
    <property type="entry name" value="TWO-COMPONENT RESPONSE REGULATOR"/>
    <property type="match status" value="1"/>
</dbReference>
<gene>
    <name evidence="6" type="ORF">K4G66_06620</name>
</gene>
<dbReference type="SMART" id="SM00448">
    <property type="entry name" value="REC"/>
    <property type="match status" value="1"/>
</dbReference>
<dbReference type="CDD" id="cd06170">
    <property type="entry name" value="LuxR_C_like"/>
    <property type="match status" value="1"/>
</dbReference>
<dbReference type="InterPro" id="IPR039420">
    <property type="entry name" value="WalR-like"/>
</dbReference>
<dbReference type="InterPro" id="IPR011006">
    <property type="entry name" value="CheY-like_superfamily"/>
</dbReference>
<keyword evidence="2" id="KW-0238">DNA-binding</keyword>
<dbReference type="InterPro" id="IPR001789">
    <property type="entry name" value="Sig_transdc_resp-reg_receiver"/>
</dbReference>
<dbReference type="Gene3D" id="3.40.50.2300">
    <property type="match status" value="1"/>
</dbReference>
<keyword evidence="1 3" id="KW-0597">Phosphoprotein</keyword>
<dbReference type="GO" id="GO:0003677">
    <property type="term" value="F:DNA binding"/>
    <property type="evidence" value="ECO:0007669"/>
    <property type="project" value="UniProtKB-KW"/>
</dbReference>
<evidence type="ECO:0000256" key="2">
    <source>
        <dbReference type="ARBA" id="ARBA00023125"/>
    </source>
</evidence>
<dbReference type="PRINTS" id="PR00038">
    <property type="entry name" value="HTHLUXR"/>
</dbReference>
<name>A0AA49GPY9_9BACT</name>
<dbReference type="EMBL" id="CP120682">
    <property type="protein sequence ID" value="WKN38372.1"/>
    <property type="molecule type" value="Genomic_DNA"/>
</dbReference>
<feature type="domain" description="HTH luxR-type" evidence="4">
    <location>
        <begin position="157"/>
        <end position="222"/>
    </location>
</feature>
<dbReference type="PROSITE" id="PS50110">
    <property type="entry name" value="RESPONSE_REGULATORY"/>
    <property type="match status" value="1"/>
</dbReference>
<dbReference type="GO" id="GO:0000160">
    <property type="term" value="P:phosphorelay signal transduction system"/>
    <property type="evidence" value="ECO:0007669"/>
    <property type="project" value="InterPro"/>
</dbReference>
<organism evidence="6">
    <name type="scientific">Roseihalotalea indica</name>
    <dbReference type="NCBI Taxonomy" id="2867963"/>
    <lineage>
        <taxon>Bacteria</taxon>
        <taxon>Pseudomonadati</taxon>
        <taxon>Bacteroidota</taxon>
        <taxon>Cytophagia</taxon>
        <taxon>Cytophagales</taxon>
        <taxon>Catalimonadaceae</taxon>
        <taxon>Roseihalotalea</taxon>
    </lineage>
</organism>
<reference evidence="6" key="2">
    <citation type="journal article" date="2024" name="Antonie Van Leeuwenhoek">
        <title>Roseihalotalea indica gen. nov., sp. nov., a halophilic Bacteroidetes from mesopelagic Southwest Indian Ocean with higher carbohydrate metabolic potential.</title>
        <authorList>
            <person name="Chen B."/>
            <person name="Zhang M."/>
            <person name="Lin D."/>
            <person name="Ye J."/>
            <person name="Tang K."/>
        </authorList>
    </citation>
    <scope>NUCLEOTIDE SEQUENCE</scope>
    <source>
        <strain evidence="6">TK19036</strain>
    </source>
</reference>
<dbReference type="InterPro" id="IPR058245">
    <property type="entry name" value="NreC/VraR/RcsB-like_REC"/>
</dbReference>
<dbReference type="InterPro" id="IPR016032">
    <property type="entry name" value="Sig_transdc_resp-reg_C-effctor"/>
</dbReference>
<dbReference type="GO" id="GO:0006355">
    <property type="term" value="P:regulation of DNA-templated transcription"/>
    <property type="evidence" value="ECO:0007669"/>
    <property type="project" value="InterPro"/>
</dbReference>
<reference evidence="6" key="1">
    <citation type="journal article" date="2023" name="Comput. Struct. Biotechnol. J.">
        <title>Discovery of a novel marine Bacteroidetes with a rich repertoire of carbohydrate-active enzymes.</title>
        <authorList>
            <person name="Chen B."/>
            <person name="Liu G."/>
            <person name="Chen Q."/>
            <person name="Wang H."/>
            <person name="Liu L."/>
            <person name="Tang K."/>
        </authorList>
    </citation>
    <scope>NUCLEOTIDE SEQUENCE</scope>
    <source>
        <strain evidence="6">TK19036</strain>
    </source>
</reference>
<dbReference type="Pfam" id="PF00072">
    <property type="entry name" value="Response_reg"/>
    <property type="match status" value="1"/>
</dbReference>
<dbReference type="PANTHER" id="PTHR43214">
    <property type="entry name" value="TWO-COMPONENT RESPONSE REGULATOR"/>
    <property type="match status" value="1"/>
</dbReference>
<evidence type="ECO:0000256" key="1">
    <source>
        <dbReference type="ARBA" id="ARBA00022553"/>
    </source>
</evidence>
<feature type="modified residue" description="4-aspartylphosphate" evidence="3">
    <location>
        <position position="60"/>
    </location>
</feature>
<dbReference type="SUPFAM" id="SSF52172">
    <property type="entry name" value="CheY-like"/>
    <property type="match status" value="1"/>
</dbReference>
<proteinExistence type="predicted"/>
<evidence type="ECO:0000259" key="5">
    <source>
        <dbReference type="PROSITE" id="PS50110"/>
    </source>
</evidence>
<dbReference type="AlphaFoldDB" id="A0AA49GPY9"/>
<dbReference type="SUPFAM" id="SSF46894">
    <property type="entry name" value="C-terminal effector domain of the bipartite response regulators"/>
    <property type="match status" value="1"/>
</dbReference>
<dbReference type="CDD" id="cd17535">
    <property type="entry name" value="REC_NarL-like"/>
    <property type="match status" value="1"/>
</dbReference>
<feature type="domain" description="Response regulatory" evidence="5">
    <location>
        <begin position="9"/>
        <end position="125"/>
    </location>
</feature>
<dbReference type="InterPro" id="IPR000792">
    <property type="entry name" value="Tscrpt_reg_LuxR_C"/>
</dbReference>